<dbReference type="Gramene" id="TraesSTA4A03G02067280.1">
    <property type="protein sequence ID" value="TraesSTA4A03G02067280.1"/>
    <property type="gene ID" value="TraesSTA4A03G02067280"/>
</dbReference>
<reference evidence="1" key="2">
    <citation type="submission" date="2018-10" db="UniProtKB">
        <authorList>
            <consortium name="EnsemblPlants"/>
        </authorList>
    </citation>
    <scope>IDENTIFICATION</scope>
</reference>
<accession>A0A3B6HS15</accession>
<dbReference type="Gramene" id="TraesLDM4A03G02070550.1">
    <property type="protein sequence ID" value="TraesLDM4A03G02070550.1"/>
    <property type="gene ID" value="TraesLDM4A03G02070550"/>
</dbReference>
<dbReference type="EnsemblPlants" id="TraesCS4A02G155000.1">
    <property type="protein sequence ID" value="TraesCS4A02G155000.1"/>
    <property type="gene ID" value="TraesCS4A02G155000"/>
</dbReference>
<dbReference type="Gramene" id="TraesRN4A0100372600.1">
    <property type="protein sequence ID" value="TraesRN4A0100372600.1"/>
    <property type="gene ID" value="TraesRN4A0100372600"/>
</dbReference>
<dbReference type="Proteomes" id="UP000019116">
    <property type="component" value="Chromosome 4A"/>
</dbReference>
<dbReference type="Gramene" id="TraesARI4A03G02107560.1">
    <property type="protein sequence ID" value="TraesARI4A03G02107560.1"/>
    <property type="gene ID" value="TraesARI4A03G02107560"/>
</dbReference>
<organism evidence="1">
    <name type="scientific">Triticum aestivum</name>
    <name type="common">Wheat</name>
    <dbReference type="NCBI Taxonomy" id="4565"/>
    <lineage>
        <taxon>Eukaryota</taxon>
        <taxon>Viridiplantae</taxon>
        <taxon>Streptophyta</taxon>
        <taxon>Embryophyta</taxon>
        <taxon>Tracheophyta</taxon>
        <taxon>Spermatophyta</taxon>
        <taxon>Magnoliopsida</taxon>
        <taxon>Liliopsida</taxon>
        <taxon>Poales</taxon>
        <taxon>Poaceae</taxon>
        <taxon>BOP clade</taxon>
        <taxon>Pooideae</taxon>
        <taxon>Triticodae</taxon>
        <taxon>Triticeae</taxon>
        <taxon>Triticinae</taxon>
        <taxon>Triticum</taxon>
    </lineage>
</organism>
<keyword evidence="2" id="KW-1185">Reference proteome</keyword>
<protein>
    <submittedName>
        <fullName evidence="1">Uncharacterized protein</fullName>
    </submittedName>
</protein>
<dbReference type="OrthoDB" id="638079at2759"/>
<dbReference type="Gramene" id="TraesCS4A03G0392100.1">
    <property type="protein sequence ID" value="TraesCS4A03G0392100.1.CDS"/>
    <property type="gene ID" value="TraesCS4A03G0392100"/>
</dbReference>
<reference evidence="1" key="1">
    <citation type="submission" date="2018-08" db="EMBL/GenBank/DDBJ databases">
        <authorList>
            <person name="Rossello M."/>
        </authorList>
    </citation>
    <scope>NUCLEOTIDE SEQUENCE [LARGE SCALE GENOMIC DNA]</scope>
    <source>
        <strain evidence="1">cv. Chinese Spring</strain>
    </source>
</reference>
<evidence type="ECO:0000313" key="2">
    <source>
        <dbReference type="Proteomes" id="UP000019116"/>
    </source>
</evidence>
<dbReference type="AlphaFoldDB" id="A0A3B6HS15"/>
<dbReference type="Gramene" id="TraesSYM4A03G02097620.1">
    <property type="protein sequence ID" value="TraesSYM4A03G02097620.1"/>
    <property type="gene ID" value="TraesSYM4A03G02097620"/>
</dbReference>
<evidence type="ECO:0000313" key="1">
    <source>
        <dbReference type="EnsemblPlants" id="TraesCS4A02G155000.1"/>
    </source>
</evidence>
<name>A0A3B6HS15_WHEAT</name>
<proteinExistence type="predicted"/>
<dbReference type="Gramene" id="TraesLAC4A03G02024770.1">
    <property type="protein sequence ID" value="TraesLAC4A03G02024770.1"/>
    <property type="gene ID" value="TraesLAC4A03G02024770"/>
</dbReference>
<sequence length="65" mass="7693">MHLFGLLLNREIGLYIFIFLILIHIRCPTDNANRSYLMSDAGLYDRSIEILQDSTFVIYSIYHIR</sequence>
<dbReference type="Gramene" id="TraesCS4A02G155000.1">
    <property type="protein sequence ID" value="TraesCS4A02G155000.1"/>
    <property type="gene ID" value="TraesCS4A02G155000"/>
</dbReference>
<dbReference type="Gramene" id="TraesJUL4A03G02090290.1">
    <property type="protein sequence ID" value="TraesJUL4A03G02090290.1"/>
    <property type="gene ID" value="TraesJUL4A03G02090290"/>
</dbReference>
<dbReference type="Gramene" id="TraesMAC4A03G02070840.1">
    <property type="protein sequence ID" value="TraesMAC4A03G02070840.1"/>
    <property type="gene ID" value="TraesMAC4A03G02070840"/>
</dbReference>